<gene>
    <name evidence="2" type="ORF">BUL40_08160</name>
</gene>
<dbReference type="RefSeq" id="WP_080318835.1">
    <property type="nucleotide sequence ID" value="NZ_MTBC01000004.1"/>
</dbReference>
<feature type="domain" description="ABM" evidence="1">
    <location>
        <begin position="2"/>
        <end position="92"/>
    </location>
</feature>
<protein>
    <submittedName>
        <fullName evidence="2">Antibiotic biosynthesis monooxygenase</fullName>
    </submittedName>
</protein>
<keyword evidence="2" id="KW-0560">Oxidoreductase</keyword>
<dbReference type="InterPro" id="IPR007138">
    <property type="entry name" value="ABM_dom"/>
</dbReference>
<keyword evidence="3" id="KW-1185">Reference proteome</keyword>
<dbReference type="PROSITE" id="PS51725">
    <property type="entry name" value="ABM"/>
    <property type="match status" value="1"/>
</dbReference>
<evidence type="ECO:0000313" key="3">
    <source>
        <dbReference type="Proteomes" id="UP000191680"/>
    </source>
</evidence>
<organism evidence="2 3">
    <name type="scientific">Croceivirga radicis</name>
    <dbReference type="NCBI Taxonomy" id="1929488"/>
    <lineage>
        <taxon>Bacteria</taxon>
        <taxon>Pseudomonadati</taxon>
        <taxon>Bacteroidota</taxon>
        <taxon>Flavobacteriia</taxon>
        <taxon>Flavobacteriales</taxon>
        <taxon>Flavobacteriaceae</taxon>
        <taxon>Croceivirga</taxon>
    </lineage>
</organism>
<dbReference type="AlphaFoldDB" id="A0A1V6LSA6"/>
<dbReference type="InterPro" id="IPR011008">
    <property type="entry name" value="Dimeric_a/b-barrel"/>
</dbReference>
<dbReference type="SUPFAM" id="SSF54909">
    <property type="entry name" value="Dimeric alpha+beta barrel"/>
    <property type="match status" value="1"/>
</dbReference>
<dbReference type="Pfam" id="PF03992">
    <property type="entry name" value="ABM"/>
    <property type="match status" value="1"/>
</dbReference>
<evidence type="ECO:0000259" key="1">
    <source>
        <dbReference type="PROSITE" id="PS51725"/>
    </source>
</evidence>
<accession>A0A1V6LSA6</accession>
<dbReference type="EMBL" id="MTBC01000004">
    <property type="protein sequence ID" value="OQD43055.1"/>
    <property type="molecule type" value="Genomic_DNA"/>
</dbReference>
<dbReference type="OrthoDB" id="1120859at2"/>
<comment type="caution">
    <text evidence="2">The sequence shown here is derived from an EMBL/GenBank/DDBJ whole genome shotgun (WGS) entry which is preliminary data.</text>
</comment>
<name>A0A1V6LSA6_9FLAO</name>
<evidence type="ECO:0000313" key="2">
    <source>
        <dbReference type="EMBL" id="OQD43055.1"/>
    </source>
</evidence>
<dbReference type="GO" id="GO:0004497">
    <property type="term" value="F:monooxygenase activity"/>
    <property type="evidence" value="ECO:0007669"/>
    <property type="project" value="UniProtKB-KW"/>
</dbReference>
<keyword evidence="2" id="KW-0503">Monooxygenase</keyword>
<proteinExistence type="predicted"/>
<dbReference type="Proteomes" id="UP000191680">
    <property type="component" value="Unassembled WGS sequence"/>
</dbReference>
<dbReference type="Gene3D" id="3.30.70.100">
    <property type="match status" value="1"/>
</dbReference>
<reference evidence="2 3" key="1">
    <citation type="submission" date="2016-12" db="EMBL/GenBank/DDBJ databases">
        <authorList>
            <person name="Song W.-J."/>
            <person name="Kurnit D.M."/>
        </authorList>
    </citation>
    <scope>NUCLEOTIDE SEQUENCE [LARGE SCALE GENOMIC DNA]</scope>
    <source>
        <strain evidence="2 3">HSG9</strain>
    </source>
</reference>
<sequence>MIVRIVKLTFKTEEIANFEHIFEETKANIRNFEGCNFLELYQDVNSPQQFFTYSYWETQDHLESYRQSDFFKSVWSKTKVLFAAKPEAWSVTKKHTLA</sequence>